<evidence type="ECO:0000256" key="2">
    <source>
        <dbReference type="SAM" id="MobiDB-lite"/>
    </source>
</evidence>
<gene>
    <name evidence="4" type="ORF">I2501_27130</name>
</gene>
<dbReference type="NCBIfam" id="NF006110">
    <property type="entry name" value="PRK08261.1"/>
    <property type="match status" value="1"/>
</dbReference>
<evidence type="ECO:0000259" key="3">
    <source>
        <dbReference type="SMART" id="SM00822"/>
    </source>
</evidence>
<organism evidence="4 5">
    <name type="scientific">Streptacidiphilus fuscans</name>
    <dbReference type="NCBI Taxonomy" id="2789292"/>
    <lineage>
        <taxon>Bacteria</taxon>
        <taxon>Bacillati</taxon>
        <taxon>Actinomycetota</taxon>
        <taxon>Actinomycetes</taxon>
        <taxon>Kitasatosporales</taxon>
        <taxon>Streptomycetaceae</taxon>
        <taxon>Streptacidiphilus</taxon>
    </lineage>
</organism>
<evidence type="ECO:0000313" key="4">
    <source>
        <dbReference type="EMBL" id="MBF9071702.1"/>
    </source>
</evidence>
<dbReference type="RefSeq" id="WP_196196880.1">
    <property type="nucleotide sequence ID" value="NZ_JADPRT010000013.1"/>
</dbReference>
<dbReference type="PANTHER" id="PTHR42760:SF78">
    <property type="entry name" value="3-OXOACYL-[ACYL-CARRIER-PROTEIN] REDUCTASE [NADH]"/>
    <property type="match status" value="1"/>
</dbReference>
<dbReference type="AlphaFoldDB" id="A0A931FEF6"/>
<feature type="compositionally biased region" description="Gly residues" evidence="2">
    <location>
        <begin position="55"/>
        <end position="65"/>
    </location>
</feature>
<keyword evidence="5" id="KW-1185">Reference proteome</keyword>
<protein>
    <submittedName>
        <fullName evidence="4">3-oxoacyl-ACP reductase</fullName>
    </submittedName>
</protein>
<dbReference type="GO" id="GO:0016616">
    <property type="term" value="F:oxidoreductase activity, acting on the CH-OH group of donors, NAD or NADP as acceptor"/>
    <property type="evidence" value="ECO:0007669"/>
    <property type="project" value="UniProtKB-ARBA"/>
</dbReference>
<evidence type="ECO:0000256" key="1">
    <source>
        <dbReference type="ARBA" id="ARBA00006484"/>
    </source>
</evidence>
<dbReference type="PRINTS" id="PR00080">
    <property type="entry name" value="SDRFAMILY"/>
</dbReference>
<dbReference type="Pfam" id="PF13561">
    <property type="entry name" value="adh_short_C2"/>
    <property type="match status" value="1"/>
</dbReference>
<dbReference type="PRINTS" id="PR00081">
    <property type="entry name" value="GDHRDH"/>
</dbReference>
<feature type="region of interest" description="Disordered" evidence="2">
    <location>
        <begin position="28"/>
        <end position="67"/>
    </location>
</feature>
<dbReference type="InterPro" id="IPR057326">
    <property type="entry name" value="KR_dom"/>
</dbReference>
<evidence type="ECO:0000313" key="5">
    <source>
        <dbReference type="Proteomes" id="UP000657385"/>
    </source>
</evidence>
<comment type="similarity">
    <text evidence="1">Belongs to the short-chain dehydrogenases/reductases (SDR) family.</text>
</comment>
<dbReference type="FunFam" id="3.40.50.720:FF:000338">
    <property type="entry name" value="3-oxoacyl-ACP reductase FabG"/>
    <property type="match status" value="1"/>
</dbReference>
<dbReference type="SUPFAM" id="SSF51735">
    <property type="entry name" value="NAD(P)-binding Rossmann-fold domains"/>
    <property type="match status" value="1"/>
</dbReference>
<dbReference type="Gene3D" id="3.40.50.720">
    <property type="entry name" value="NAD(P)-binding Rossmann-like Domain"/>
    <property type="match status" value="2"/>
</dbReference>
<dbReference type="PROSITE" id="PS00061">
    <property type="entry name" value="ADH_SHORT"/>
    <property type="match status" value="1"/>
</dbReference>
<dbReference type="PANTHER" id="PTHR42760">
    <property type="entry name" value="SHORT-CHAIN DEHYDROGENASES/REDUCTASES FAMILY MEMBER"/>
    <property type="match status" value="1"/>
</dbReference>
<dbReference type="EMBL" id="JADPRT010000013">
    <property type="protein sequence ID" value="MBF9071702.1"/>
    <property type="molecule type" value="Genomic_DNA"/>
</dbReference>
<dbReference type="InterPro" id="IPR020904">
    <property type="entry name" value="Sc_DH/Rdtase_CS"/>
</dbReference>
<feature type="domain" description="Ketoreductase" evidence="3">
    <location>
        <begin position="235"/>
        <end position="419"/>
    </location>
</feature>
<name>A0A931FEF6_9ACTN</name>
<reference evidence="4" key="1">
    <citation type="submission" date="2020-11" db="EMBL/GenBank/DDBJ databases">
        <title>Isolation and identification of active actinomycetes.</title>
        <authorList>
            <person name="Yu B."/>
        </authorList>
    </citation>
    <scope>NUCLEOTIDE SEQUENCE</scope>
    <source>
        <strain evidence="4">NEAU-YB345</strain>
    </source>
</reference>
<dbReference type="InterPro" id="IPR002347">
    <property type="entry name" value="SDR_fam"/>
</dbReference>
<proteinExistence type="inferred from homology"/>
<sequence length="482" mass="49148">MPDRYLSWTASGPGGFVAARLGLPRPEPLIRRRPGRPDLSGPVLVGDSTAENTGGSTGESGGGSGRLAKPVRELLTSWEIAVPESADSPAALVFDATGITSSDRLSALHAFFRSRIRSLAPCGRVVVLGTPPELAGDAREAAAQRALEGFVRSVGKELRRGATAQLLLVAPGAEDAIAGTLRFVLSARSAYVSGQVLRIAAVAGGRDAEAGAAGEVGAPGETGEAVDWAAPLSGRVALVTGAARGIGATVAETLAQDGATVVCLDVPAQSAELRAVADLIGGEALELDLTAVDAPARVVAHLRKRHGGVDVVVHNAGITRDKTLGRMDPAQWDAVVAVNLTAVERLTEALLEQVSAEQAPVLRDGGRIVCTSSISGIAGNVGQTNYAASKAGLIGLVQSLAADPELSNRRITINAIAPGFIETQMTAAVPLFIREAGRRLNSLKQGGQPVDVAEAVAFFAAPASAGVNGQVLRVCGQALLGA</sequence>
<comment type="caution">
    <text evidence="4">The sequence shown here is derived from an EMBL/GenBank/DDBJ whole genome shotgun (WGS) entry which is preliminary data.</text>
</comment>
<dbReference type="SMART" id="SM00822">
    <property type="entry name" value="PKS_KR"/>
    <property type="match status" value="1"/>
</dbReference>
<dbReference type="InterPro" id="IPR036291">
    <property type="entry name" value="NAD(P)-bd_dom_sf"/>
</dbReference>
<accession>A0A931FEF6</accession>
<dbReference type="Proteomes" id="UP000657385">
    <property type="component" value="Unassembled WGS sequence"/>
</dbReference>